<evidence type="ECO:0000256" key="2">
    <source>
        <dbReference type="ARBA" id="ARBA00029447"/>
    </source>
</evidence>
<dbReference type="Pfam" id="PF00015">
    <property type="entry name" value="MCPsignal"/>
    <property type="match status" value="1"/>
</dbReference>
<evidence type="ECO:0000256" key="4">
    <source>
        <dbReference type="SAM" id="Phobius"/>
    </source>
</evidence>
<name>A0ABV7ASG8_9GAMM</name>
<protein>
    <submittedName>
        <fullName evidence="8">Methyl-accepting chemotaxis protein</fullName>
    </submittedName>
</protein>
<dbReference type="NCBIfam" id="TIGR00229">
    <property type="entry name" value="sensory_box"/>
    <property type="match status" value="1"/>
</dbReference>
<keyword evidence="9" id="KW-1185">Reference proteome</keyword>
<dbReference type="Proteomes" id="UP001595457">
    <property type="component" value="Unassembled WGS sequence"/>
</dbReference>
<feature type="domain" description="HAMP" evidence="7">
    <location>
        <begin position="225"/>
        <end position="277"/>
    </location>
</feature>
<comment type="caution">
    <text evidence="8">The sequence shown here is derived from an EMBL/GenBank/DDBJ whole genome shotgun (WGS) entry which is preliminary data.</text>
</comment>
<comment type="similarity">
    <text evidence="2">Belongs to the methyl-accepting chemotaxis (MCP) protein family.</text>
</comment>
<keyword evidence="3" id="KW-0807">Transducer</keyword>
<evidence type="ECO:0000256" key="1">
    <source>
        <dbReference type="ARBA" id="ARBA00022481"/>
    </source>
</evidence>
<evidence type="ECO:0000259" key="6">
    <source>
        <dbReference type="PROSITE" id="PS50112"/>
    </source>
</evidence>
<dbReference type="PANTHER" id="PTHR43531:SF14">
    <property type="entry name" value="METHYL-ACCEPTING CHEMOTAXIS PROTEIN I-RELATED"/>
    <property type="match status" value="1"/>
</dbReference>
<dbReference type="CDD" id="cd00130">
    <property type="entry name" value="PAS"/>
    <property type="match status" value="1"/>
</dbReference>
<evidence type="ECO:0000313" key="8">
    <source>
        <dbReference type="EMBL" id="MFC2972449.1"/>
    </source>
</evidence>
<dbReference type="Gene3D" id="3.30.450.20">
    <property type="entry name" value="PAS domain"/>
    <property type="match status" value="1"/>
</dbReference>
<dbReference type="SUPFAM" id="SSF55785">
    <property type="entry name" value="PYP-like sensor domain (PAS domain)"/>
    <property type="match status" value="1"/>
</dbReference>
<dbReference type="RefSeq" id="WP_377814088.1">
    <property type="nucleotide sequence ID" value="NZ_JBHRSJ010000016.1"/>
</dbReference>
<evidence type="ECO:0000313" key="9">
    <source>
        <dbReference type="Proteomes" id="UP001595457"/>
    </source>
</evidence>
<proteinExistence type="inferred from homology"/>
<evidence type="ECO:0000256" key="3">
    <source>
        <dbReference type="PROSITE-ProRule" id="PRU00284"/>
    </source>
</evidence>
<dbReference type="InterPro" id="IPR051310">
    <property type="entry name" value="MCP_chemotaxis"/>
</dbReference>
<dbReference type="CDD" id="cd11386">
    <property type="entry name" value="MCP_signal"/>
    <property type="match status" value="1"/>
</dbReference>
<keyword evidence="4" id="KW-0812">Transmembrane</keyword>
<dbReference type="InterPro" id="IPR003660">
    <property type="entry name" value="HAMP_dom"/>
</dbReference>
<dbReference type="SUPFAM" id="SSF58104">
    <property type="entry name" value="Methyl-accepting chemotaxis protein (MCP) signaling domain"/>
    <property type="match status" value="1"/>
</dbReference>
<keyword evidence="4" id="KW-0472">Membrane</keyword>
<dbReference type="Gene3D" id="1.10.287.950">
    <property type="entry name" value="Methyl-accepting chemotaxis protein"/>
    <property type="match status" value="1"/>
</dbReference>
<gene>
    <name evidence="8" type="ORF">ACFOJE_09545</name>
</gene>
<dbReference type="Pfam" id="PF08447">
    <property type="entry name" value="PAS_3"/>
    <property type="match status" value="1"/>
</dbReference>
<feature type="transmembrane region" description="Helical" evidence="4">
    <location>
        <begin position="169"/>
        <end position="190"/>
    </location>
</feature>
<accession>A0ABV7ASG8</accession>
<dbReference type="PROSITE" id="PS50885">
    <property type="entry name" value="HAMP"/>
    <property type="match status" value="1"/>
</dbReference>
<dbReference type="PROSITE" id="PS50112">
    <property type="entry name" value="PAS"/>
    <property type="match status" value="1"/>
</dbReference>
<feature type="transmembrane region" description="Helical" evidence="4">
    <location>
        <begin position="202"/>
        <end position="221"/>
    </location>
</feature>
<dbReference type="PANTHER" id="PTHR43531">
    <property type="entry name" value="PROTEIN ICFG"/>
    <property type="match status" value="1"/>
</dbReference>
<sequence>MRINQPVTNREYELNDDNFLISRTDLQGRITYANPAFIEVSGFAHEELMGAHHNLVRHPDMPPEAFANLWQTIQSGETWEGVVKNRRKTGDYYWVRATVAPYYEDERLVGYASVRTKARRRDIEEAERVYRVLREGGSIGMTLDRGRLVHRGLRGLPGLLARNSLRTRLSLLTFAAAGLLTVNGGLDLYALQAASEAGKGSLLVQIALAGVAVPALVLLGGRTMGVILKSLRNAQAFAAQLAAGNLGVQMPHAGDNELGRLGCRLDTLRKSLISINTDVRGSLDAFARSATEVANGSDDLAVRTEQQAASQQEMAASMEELASTLSQNANHAREANRLTDDAAHGVQRSGVVMSQVVATMEAILAGSEQMTSIIKTIDSIAFQTNILALNASVEAARAGEQGRGFAVVASEVRTLAGRSAEAAKEIGQLIESSKAQIEEGARLVRQAEEATGGVIASVTQVDGIMQSVVCASDEQGRAVGHVSQAVSQLDQATHRNTQLVVSLAQVTHRLETQVSEVQRAISIFRLAEKPQAASRSAAKIAKPAPAIAAQIA</sequence>
<organism evidence="8 9">
    <name type="scientific">Azotobacter bryophylli</name>
    <dbReference type="NCBI Taxonomy" id="1986537"/>
    <lineage>
        <taxon>Bacteria</taxon>
        <taxon>Pseudomonadati</taxon>
        <taxon>Pseudomonadota</taxon>
        <taxon>Gammaproteobacteria</taxon>
        <taxon>Pseudomonadales</taxon>
        <taxon>Pseudomonadaceae</taxon>
        <taxon>Azotobacter</taxon>
    </lineage>
</organism>
<dbReference type="InterPro" id="IPR000014">
    <property type="entry name" value="PAS"/>
</dbReference>
<evidence type="ECO:0000259" key="7">
    <source>
        <dbReference type="PROSITE" id="PS50885"/>
    </source>
</evidence>
<dbReference type="EMBL" id="JBHRSJ010000016">
    <property type="protein sequence ID" value="MFC2972449.1"/>
    <property type="molecule type" value="Genomic_DNA"/>
</dbReference>
<keyword evidence="4" id="KW-1133">Transmembrane helix</keyword>
<dbReference type="InterPro" id="IPR013655">
    <property type="entry name" value="PAS_fold_3"/>
</dbReference>
<reference evidence="9" key="1">
    <citation type="journal article" date="2019" name="Int. J. Syst. Evol. Microbiol.">
        <title>The Global Catalogue of Microorganisms (GCM) 10K type strain sequencing project: providing services to taxonomists for standard genome sequencing and annotation.</title>
        <authorList>
            <consortium name="The Broad Institute Genomics Platform"/>
            <consortium name="The Broad Institute Genome Sequencing Center for Infectious Disease"/>
            <person name="Wu L."/>
            <person name="Ma J."/>
        </authorList>
    </citation>
    <scope>NUCLEOTIDE SEQUENCE [LARGE SCALE GENOMIC DNA]</scope>
    <source>
        <strain evidence="9">KCTC 62195</strain>
    </source>
</reference>
<feature type="domain" description="Methyl-accepting transducer" evidence="5">
    <location>
        <begin position="282"/>
        <end position="511"/>
    </location>
</feature>
<dbReference type="SMART" id="SM00283">
    <property type="entry name" value="MA"/>
    <property type="match status" value="1"/>
</dbReference>
<feature type="domain" description="PAS" evidence="6">
    <location>
        <begin position="25"/>
        <end position="76"/>
    </location>
</feature>
<dbReference type="PROSITE" id="PS50111">
    <property type="entry name" value="CHEMOTAXIS_TRANSDUC_2"/>
    <property type="match status" value="1"/>
</dbReference>
<keyword evidence="1" id="KW-0488">Methylation</keyword>
<dbReference type="InterPro" id="IPR035965">
    <property type="entry name" value="PAS-like_dom_sf"/>
</dbReference>
<dbReference type="SMART" id="SM00091">
    <property type="entry name" value="PAS"/>
    <property type="match status" value="1"/>
</dbReference>
<evidence type="ECO:0000259" key="5">
    <source>
        <dbReference type="PROSITE" id="PS50111"/>
    </source>
</evidence>
<dbReference type="InterPro" id="IPR004089">
    <property type="entry name" value="MCPsignal_dom"/>
</dbReference>